<evidence type="ECO:0000256" key="1">
    <source>
        <dbReference type="SAM" id="MobiDB-lite"/>
    </source>
</evidence>
<organism evidence="2 3">
    <name type="scientific">Cynara cardunculus var. scolymus</name>
    <name type="common">Globe artichoke</name>
    <name type="synonym">Cynara scolymus</name>
    <dbReference type="NCBI Taxonomy" id="59895"/>
    <lineage>
        <taxon>Eukaryota</taxon>
        <taxon>Viridiplantae</taxon>
        <taxon>Streptophyta</taxon>
        <taxon>Embryophyta</taxon>
        <taxon>Tracheophyta</taxon>
        <taxon>Spermatophyta</taxon>
        <taxon>Magnoliopsida</taxon>
        <taxon>eudicotyledons</taxon>
        <taxon>Gunneridae</taxon>
        <taxon>Pentapetalae</taxon>
        <taxon>asterids</taxon>
        <taxon>campanulids</taxon>
        <taxon>Asterales</taxon>
        <taxon>Asteraceae</taxon>
        <taxon>Carduoideae</taxon>
        <taxon>Cardueae</taxon>
        <taxon>Carduinae</taxon>
        <taxon>Cynara</taxon>
    </lineage>
</organism>
<reference evidence="2 3" key="1">
    <citation type="journal article" date="2016" name="Sci. Rep.">
        <title>The genome sequence of the outbreeding globe artichoke constructed de novo incorporating a phase-aware low-pass sequencing strategy of F1 progeny.</title>
        <authorList>
            <person name="Scaglione D."/>
            <person name="Reyes-Chin-Wo S."/>
            <person name="Acquadro A."/>
            <person name="Froenicke L."/>
            <person name="Portis E."/>
            <person name="Beitel C."/>
            <person name="Tirone M."/>
            <person name="Mauro R."/>
            <person name="Lo Monaco A."/>
            <person name="Mauromicale G."/>
            <person name="Faccioli P."/>
            <person name="Cattivelli L."/>
            <person name="Rieseberg L."/>
            <person name="Michelmore R."/>
            <person name="Lanteri S."/>
        </authorList>
    </citation>
    <scope>NUCLEOTIDE SEQUENCE [LARGE SCALE GENOMIC DNA]</scope>
    <source>
        <strain evidence="2">2C</strain>
    </source>
</reference>
<keyword evidence="3" id="KW-1185">Reference proteome</keyword>
<dbReference type="SUPFAM" id="SSF47587">
    <property type="entry name" value="Domain of poly(ADP-ribose) polymerase"/>
    <property type="match status" value="1"/>
</dbReference>
<dbReference type="AlphaFoldDB" id="A0A103XSI3"/>
<feature type="non-terminal residue" evidence="2">
    <location>
        <position position="94"/>
    </location>
</feature>
<dbReference type="Proteomes" id="UP000243975">
    <property type="component" value="Unassembled WGS sequence"/>
</dbReference>
<dbReference type="EMBL" id="LEKV01004360">
    <property type="protein sequence ID" value="KVH96092.1"/>
    <property type="molecule type" value="Genomic_DNA"/>
</dbReference>
<dbReference type="InterPro" id="IPR036616">
    <property type="entry name" value="Poly(ADP-ribose)pol_reg_dom_sf"/>
</dbReference>
<dbReference type="GO" id="GO:0003950">
    <property type="term" value="F:NAD+ poly-ADP-ribosyltransferase activity"/>
    <property type="evidence" value="ECO:0007669"/>
    <property type="project" value="InterPro"/>
</dbReference>
<dbReference type="Gramene" id="KVH96092">
    <property type="protein sequence ID" value="KVH96092"/>
    <property type="gene ID" value="Ccrd_001824"/>
</dbReference>
<feature type="region of interest" description="Disordered" evidence="1">
    <location>
        <begin position="1"/>
        <end position="30"/>
    </location>
</feature>
<evidence type="ECO:0000313" key="3">
    <source>
        <dbReference type="Proteomes" id="UP000243975"/>
    </source>
</evidence>
<accession>A0A103XSI3</accession>
<sequence length="94" mass="11143">SKTPIEAPRRRLRPPRRRLRPPRRRLKPPTRSIARYDYSIAFRVQEKPSSKMEIQPRETKLEARVAKFISLICNVSMMKQQMMEIGLFPIPLLS</sequence>
<gene>
    <name evidence="2" type="ORF">Ccrd_001824</name>
</gene>
<dbReference type="Gene3D" id="1.20.142.10">
    <property type="entry name" value="Poly(ADP-ribose) polymerase, regulatory domain"/>
    <property type="match status" value="1"/>
</dbReference>
<proteinExistence type="predicted"/>
<comment type="caution">
    <text evidence="2">The sequence shown here is derived from an EMBL/GenBank/DDBJ whole genome shotgun (WGS) entry which is preliminary data.</text>
</comment>
<name>A0A103XSI3_CYNCS</name>
<feature type="non-terminal residue" evidence="2">
    <location>
        <position position="1"/>
    </location>
</feature>
<evidence type="ECO:0000313" key="2">
    <source>
        <dbReference type="EMBL" id="KVH96092.1"/>
    </source>
</evidence>
<dbReference type="STRING" id="59895.A0A103XSI3"/>
<feature type="compositionally biased region" description="Basic residues" evidence="1">
    <location>
        <begin position="10"/>
        <end position="28"/>
    </location>
</feature>
<protein>
    <submittedName>
        <fullName evidence="2">Poly(ADP-ribose) polymerase, regulatory domain-containing protein</fullName>
    </submittedName>
</protein>